<evidence type="ECO:0000313" key="8">
    <source>
        <dbReference type="EMBL" id="ALL66887.1"/>
    </source>
</evidence>
<evidence type="ECO:0000256" key="6">
    <source>
        <dbReference type="SAM" id="Phobius"/>
    </source>
</evidence>
<keyword evidence="2 6" id="KW-0812">Transmembrane</keyword>
<gene>
    <name evidence="8" type="ORF">K788_0003118</name>
</gene>
<dbReference type="PANTHER" id="PTHR11662">
    <property type="entry name" value="SOLUTE CARRIER FAMILY 17"/>
    <property type="match status" value="1"/>
</dbReference>
<sequence length="450" mass="47713">MANISGASGQRVPNRRWAIGLLLGIGVLINYFDRINLSVAAPQMKEAFNLSPADMGLLFSAFFWPYALLQVPAGILLDRFGVTRIGRWGAFLWGLASAITVFASGFGGVFAARAVLGIAEAPGFPVSSKATGYWFPRKERALATAIFDAAAKFSNVIGVPLVAVVVVNAGWRWGFGVTALLSFAYFIAFLLIYRDPSQDSKLSAAELDYIQKGGATPEGTSSASVFGMLGYLLTKTKVWGLTIGFAAYGYSFYLFLTWLPGYLVQTMHMSILKSAGFAAIPWAVATVTDLVVGGWLIDHLIARGKDETRVRKAVLVTGMLFGLAVFGATQTTKPEWAILWISIALGGLAAAAPVGWSLPSLIAPKGGVGTVGGIMNFANNLMGVAAPIVTGFIVGATNSFTNAFLVAGVILAIGIVSFVFVMGRIEAIPEPTDRDEETRRRTTKASTPAG</sequence>
<keyword evidence="3 6" id="KW-1133">Transmembrane helix</keyword>
<feature type="transmembrane region" description="Helical" evidence="6">
    <location>
        <begin position="238"/>
        <end position="259"/>
    </location>
</feature>
<feature type="transmembrane region" description="Helical" evidence="6">
    <location>
        <begin position="403"/>
        <end position="422"/>
    </location>
</feature>
<dbReference type="CDD" id="cd17319">
    <property type="entry name" value="MFS_ExuT_GudP_like"/>
    <property type="match status" value="1"/>
</dbReference>
<dbReference type="SUPFAM" id="SSF103473">
    <property type="entry name" value="MFS general substrate transporter"/>
    <property type="match status" value="1"/>
</dbReference>
<accession>A0A0P0REL7</accession>
<feature type="transmembrane region" description="Helical" evidence="6">
    <location>
        <begin position="337"/>
        <end position="356"/>
    </location>
</feature>
<feature type="transmembrane region" description="Helical" evidence="6">
    <location>
        <begin position="279"/>
        <end position="301"/>
    </location>
</feature>
<dbReference type="InterPro" id="IPR050382">
    <property type="entry name" value="MFS_Na/Anion_cotransporter"/>
</dbReference>
<protein>
    <submittedName>
        <fullName evidence="8">D-galactonate transporter</fullName>
    </submittedName>
</protein>
<feature type="transmembrane region" description="Helical" evidence="6">
    <location>
        <begin position="173"/>
        <end position="193"/>
    </location>
</feature>
<feature type="region of interest" description="Disordered" evidence="5">
    <location>
        <begin position="431"/>
        <end position="450"/>
    </location>
</feature>
<evidence type="ECO:0000256" key="1">
    <source>
        <dbReference type="ARBA" id="ARBA00004141"/>
    </source>
</evidence>
<evidence type="ECO:0000256" key="2">
    <source>
        <dbReference type="ARBA" id="ARBA00022692"/>
    </source>
</evidence>
<feature type="transmembrane region" description="Helical" evidence="6">
    <location>
        <begin position="377"/>
        <end position="397"/>
    </location>
</feature>
<evidence type="ECO:0000256" key="5">
    <source>
        <dbReference type="SAM" id="MobiDB-lite"/>
    </source>
</evidence>
<feature type="transmembrane region" description="Helical" evidence="6">
    <location>
        <begin position="17"/>
        <end position="35"/>
    </location>
</feature>
<comment type="subcellular location">
    <subcellularLocation>
        <location evidence="1">Membrane</location>
        <topology evidence="1">Multi-pass membrane protein</topology>
    </subcellularLocation>
</comment>
<keyword evidence="4 6" id="KW-0472">Membrane</keyword>
<dbReference type="GO" id="GO:0016020">
    <property type="term" value="C:membrane"/>
    <property type="evidence" value="ECO:0007669"/>
    <property type="project" value="UniProtKB-SubCell"/>
</dbReference>
<organism evidence="8 9">
    <name type="scientific">Paraburkholderia caribensis MBA4</name>
    <dbReference type="NCBI Taxonomy" id="1323664"/>
    <lineage>
        <taxon>Bacteria</taxon>
        <taxon>Pseudomonadati</taxon>
        <taxon>Pseudomonadota</taxon>
        <taxon>Betaproteobacteria</taxon>
        <taxon>Burkholderiales</taxon>
        <taxon>Burkholderiaceae</taxon>
        <taxon>Paraburkholderia</taxon>
    </lineage>
</organism>
<dbReference type="Proteomes" id="UP000019146">
    <property type="component" value="Chromosome 2"/>
</dbReference>
<dbReference type="GeneID" id="69970798"/>
<name>A0A0P0REL7_9BURK</name>
<feature type="transmembrane region" description="Helical" evidence="6">
    <location>
        <begin position="88"/>
        <end position="112"/>
    </location>
</feature>
<dbReference type="Pfam" id="PF07690">
    <property type="entry name" value="MFS_1"/>
    <property type="match status" value="1"/>
</dbReference>
<feature type="transmembrane region" description="Helical" evidence="6">
    <location>
        <begin position="47"/>
        <end position="68"/>
    </location>
</feature>
<dbReference type="AlphaFoldDB" id="A0A0P0REL7"/>
<dbReference type="PROSITE" id="PS50850">
    <property type="entry name" value="MFS"/>
    <property type="match status" value="1"/>
</dbReference>
<dbReference type="EMBL" id="CP012747">
    <property type="protein sequence ID" value="ALL66887.1"/>
    <property type="molecule type" value="Genomic_DNA"/>
</dbReference>
<evidence type="ECO:0000313" key="9">
    <source>
        <dbReference type="Proteomes" id="UP000019146"/>
    </source>
</evidence>
<dbReference type="KEGG" id="bcai:K788_0003118"/>
<evidence type="ECO:0000259" key="7">
    <source>
        <dbReference type="PROSITE" id="PS50850"/>
    </source>
</evidence>
<evidence type="ECO:0000256" key="4">
    <source>
        <dbReference type="ARBA" id="ARBA00023136"/>
    </source>
</evidence>
<evidence type="ECO:0000256" key="3">
    <source>
        <dbReference type="ARBA" id="ARBA00022989"/>
    </source>
</evidence>
<dbReference type="RefSeq" id="WP_035988437.1">
    <property type="nucleotide sequence ID" value="NZ_CP012747.1"/>
</dbReference>
<feature type="domain" description="Major facilitator superfamily (MFS) profile" evidence="7">
    <location>
        <begin position="19"/>
        <end position="426"/>
    </location>
</feature>
<dbReference type="InterPro" id="IPR020846">
    <property type="entry name" value="MFS_dom"/>
</dbReference>
<dbReference type="GO" id="GO:0022857">
    <property type="term" value="F:transmembrane transporter activity"/>
    <property type="evidence" value="ECO:0007669"/>
    <property type="project" value="InterPro"/>
</dbReference>
<feature type="transmembrane region" description="Helical" evidence="6">
    <location>
        <begin position="313"/>
        <end position="331"/>
    </location>
</feature>
<reference evidence="8 9" key="1">
    <citation type="journal article" date="2014" name="Genome Announc.">
        <title>Draft Genome Sequence of the Haloacid-Degrading Burkholderia caribensis Strain MBA4.</title>
        <authorList>
            <person name="Pan Y."/>
            <person name="Kong K.F."/>
            <person name="Tsang J.S."/>
        </authorList>
    </citation>
    <scope>NUCLEOTIDE SEQUENCE [LARGE SCALE GENOMIC DNA]</scope>
    <source>
        <strain evidence="8 9">MBA4</strain>
    </source>
</reference>
<proteinExistence type="predicted"/>
<dbReference type="InterPro" id="IPR011701">
    <property type="entry name" value="MFS"/>
</dbReference>
<dbReference type="InterPro" id="IPR036259">
    <property type="entry name" value="MFS_trans_sf"/>
</dbReference>
<dbReference type="Gene3D" id="1.20.1250.20">
    <property type="entry name" value="MFS general substrate transporter like domains"/>
    <property type="match status" value="2"/>
</dbReference>
<dbReference type="PANTHER" id="PTHR11662:SF399">
    <property type="entry name" value="FI19708P1-RELATED"/>
    <property type="match status" value="1"/>
</dbReference>